<keyword evidence="1" id="KW-0812">Transmembrane</keyword>
<protein>
    <submittedName>
        <fullName evidence="2">Uncharacterized protein</fullName>
    </submittedName>
</protein>
<dbReference type="STRING" id="158898.SAMN04488548_1342119"/>
<accession>A0A1H2JGX8</accession>
<proteinExistence type="predicted"/>
<dbReference type="AlphaFoldDB" id="A0A1H2JGX8"/>
<keyword evidence="1" id="KW-0472">Membrane</keyword>
<sequence length="488" mass="54456">MERSCVDFAPAWVAETLCEPFGESPDQGGSFAVQFAIQWAWILVVVALVWIALGLTWELASRRFGGRIRARSERRVQSAMTLKDFRTNAVVTRFWSEALRRSRWWTGIGYASGEKDPDHARRPVPVVVKGVVVGVLSFLLASPFGILTGVLALGIVVTQRGGIGIDLLGWLQDRPIAQVSVAVAAIGLAIAGTSLVASRTSPHTRGLTKWRTDKAAEEFERLDHLRKGAVEMDEILREGIKDWYRVCFQGYDLPMLDRTKGWPGASEKLSQTRFLRDYAAIAKIVENVPDPFSFTRDVRRSLPRDAWLYLIELGFGDDPGALMIRSRWSCEAYVQTAIAHAGRDDLYSLADRIATEARRLLDNAPSASPEPRITEKLNSIATMLAQVARRMSSCDRSVALSPLGRETEEAMSALHGVKDVVDDDYNILLDWCLGVRHLVDALELLDGGMRTSMSSLCELQLITEACHRSLQQHLWPESRLQRLRARLS</sequence>
<evidence type="ECO:0000313" key="3">
    <source>
        <dbReference type="Proteomes" id="UP000183180"/>
    </source>
</evidence>
<gene>
    <name evidence="2" type="ORF">SAMN04488548_1342119</name>
</gene>
<keyword evidence="1" id="KW-1133">Transmembrane helix</keyword>
<evidence type="ECO:0000313" key="2">
    <source>
        <dbReference type="EMBL" id="SDU55690.1"/>
    </source>
</evidence>
<feature type="transmembrane region" description="Helical" evidence="1">
    <location>
        <begin position="39"/>
        <end position="60"/>
    </location>
</feature>
<dbReference type="EMBL" id="FNLM01000034">
    <property type="protein sequence ID" value="SDU55690.1"/>
    <property type="molecule type" value="Genomic_DNA"/>
</dbReference>
<dbReference type="Proteomes" id="UP000183180">
    <property type="component" value="Unassembled WGS sequence"/>
</dbReference>
<dbReference type="RefSeq" id="WP_139180033.1">
    <property type="nucleotide sequence ID" value="NZ_FNLM01000034.1"/>
</dbReference>
<feature type="transmembrane region" description="Helical" evidence="1">
    <location>
        <begin position="176"/>
        <end position="197"/>
    </location>
</feature>
<name>A0A1H2JGX8_9ACTN</name>
<organism evidence="2 3">
    <name type="scientific">Gordonia westfalica</name>
    <dbReference type="NCBI Taxonomy" id="158898"/>
    <lineage>
        <taxon>Bacteria</taxon>
        <taxon>Bacillati</taxon>
        <taxon>Actinomycetota</taxon>
        <taxon>Actinomycetes</taxon>
        <taxon>Mycobacteriales</taxon>
        <taxon>Gordoniaceae</taxon>
        <taxon>Gordonia</taxon>
    </lineage>
</organism>
<evidence type="ECO:0000256" key="1">
    <source>
        <dbReference type="SAM" id="Phobius"/>
    </source>
</evidence>
<reference evidence="2 3" key="1">
    <citation type="submission" date="2016-10" db="EMBL/GenBank/DDBJ databases">
        <authorList>
            <person name="de Groot N.N."/>
        </authorList>
    </citation>
    <scope>NUCLEOTIDE SEQUENCE [LARGE SCALE GENOMIC DNA]</scope>
    <source>
        <strain evidence="2 3">DSM 44215</strain>
    </source>
</reference>
<feature type="transmembrane region" description="Helical" evidence="1">
    <location>
        <begin position="131"/>
        <end position="156"/>
    </location>
</feature>